<protein>
    <submittedName>
        <fullName evidence="1">Uncharacterized protein</fullName>
    </submittedName>
</protein>
<gene>
    <name evidence="1" type="ORF">ACFPP6_07995</name>
</gene>
<dbReference type="RefSeq" id="WP_382038588.1">
    <property type="nucleotide sequence ID" value="NZ_JBHSKJ010000004.1"/>
</dbReference>
<keyword evidence="2" id="KW-1185">Reference proteome</keyword>
<comment type="caution">
    <text evidence="1">The sequence shown here is derived from an EMBL/GenBank/DDBJ whole genome shotgun (WGS) entry which is preliminary data.</text>
</comment>
<name>A0ABV9ZWU0_9ACTN</name>
<proteinExistence type="predicted"/>
<reference evidence="2" key="1">
    <citation type="journal article" date="2019" name="Int. J. Syst. Evol. Microbiol.">
        <title>The Global Catalogue of Microorganisms (GCM) 10K type strain sequencing project: providing services to taxonomists for standard genome sequencing and annotation.</title>
        <authorList>
            <consortium name="The Broad Institute Genomics Platform"/>
            <consortium name="The Broad Institute Genome Sequencing Center for Infectious Disease"/>
            <person name="Wu L."/>
            <person name="Ma J."/>
        </authorList>
    </citation>
    <scope>NUCLEOTIDE SEQUENCE [LARGE SCALE GENOMIC DNA]</scope>
    <source>
        <strain evidence="2">CGMCC 4.1641</strain>
    </source>
</reference>
<evidence type="ECO:0000313" key="1">
    <source>
        <dbReference type="EMBL" id="MFC5144617.1"/>
    </source>
</evidence>
<dbReference type="Proteomes" id="UP001596222">
    <property type="component" value="Unassembled WGS sequence"/>
</dbReference>
<evidence type="ECO:0000313" key="2">
    <source>
        <dbReference type="Proteomes" id="UP001596222"/>
    </source>
</evidence>
<dbReference type="EMBL" id="JBHSKJ010000004">
    <property type="protein sequence ID" value="MFC5144617.1"/>
    <property type="molecule type" value="Genomic_DNA"/>
</dbReference>
<accession>A0ABV9ZWU0</accession>
<organism evidence="1 2">
    <name type="scientific">Streptomyces aureoversilis</name>
    <dbReference type="NCBI Taxonomy" id="67277"/>
    <lineage>
        <taxon>Bacteria</taxon>
        <taxon>Bacillati</taxon>
        <taxon>Actinomycetota</taxon>
        <taxon>Actinomycetes</taxon>
        <taxon>Kitasatosporales</taxon>
        <taxon>Streptomycetaceae</taxon>
        <taxon>Streptomyces</taxon>
    </lineage>
</organism>
<sequence length="158" mass="17332">METALLGDWVGALGHGTATDAYLAALPRQHADTEHRRLQPLWERRVRGKRVTSLRHEPAEGLTLGDAIRDDRSPEAAILADEFTDSRLAVVLRGLCPAESAVARNWARTGDTWAVAAAGAGLGEAYGERVRRKLQRLGDKYTKRAAAAAAWRKEQVRP</sequence>